<proteinExistence type="predicted"/>
<dbReference type="GO" id="GO:0003677">
    <property type="term" value="F:DNA binding"/>
    <property type="evidence" value="ECO:0007669"/>
    <property type="project" value="InterPro"/>
</dbReference>
<dbReference type="SUPFAM" id="SSF54862">
    <property type="entry name" value="4Fe-4S ferredoxins"/>
    <property type="match status" value="1"/>
</dbReference>
<dbReference type="GO" id="GO:0005886">
    <property type="term" value="C:plasma membrane"/>
    <property type="evidence" value="ECO:0007669"/>
    <property type="project" value="UniProtKB-SubCell"/>
</dbReference>
<dbReference type="PIRSF" id="PIRSF036354">
    <property type="entry name" value="NosR"/>
    <property type="match status" value="1"/>
</dbReference>
<feature type="domain" description="FMN-binding" evidence="5">
    <location>
        <begin position="88"/>
        <end position="192"/>
    </location>
</feature>
<dbReference type="InterPro" id="IPR017896">
    <property type="entry name" value="4Fe4S_Fe-S-bd"/>
</dbReference>
<dbReference type="Pfam" id="PF12801">
    <property type="entry name" value="Fer4_5"/>
    <property type="match status" value="2"/>
</dbReference>
<keyword evidence="4" id="KW-0812">Transmembrane</keyword>
<dbReference type="Pfam" id="PF04205">
    <property type="entry name" value="FMN_bind"/>
    <property type="match status" value="1"/>
</dbReference>
<dbReference type="SMART" id="SM00900">
    <property type="entry name" value="FMN_bind"/>
    <property type="match status" value="1"/>
</dbReference>
<dbReference type="AlphaFoldDB" id="A0AAW7XI30"/>
<dbReference type="InterPro" id="IPR052378">
    <property type="entry name" value="NosR_regulator"/>
</dbReference>
<feature type="transmembrane region" description="Helical" evidence="4">
    <location>
        <begin position="496"/>
        <end position="519"/>
    </location>
</feature>
<dbReference type="Proteomes" id="UP001169862">
    <property type="component" value="Unassembled WGS sequence"/>
</dbReference>
<dbReference type="EMBL" id="JAUOPG010000003">
    <property type="protein sequence ID" value="MDO6453033.1"/>
    <property type="molecule type" value="Genomic_DNA"/>
</dbReference>
<keyword evidence="3 4" id="KW-0472">Membrane</keyword>
<name>A0AAW7XI30_9GAMM</name>
<feature type="transmembrane region" description="Helical" evidence="4">
    <location>
        <begin position="602"/>
        <end position="619"/>
    </location>
</feature>
<evidence type="ECO:0000256" key="2">
    <source>
        <dbReference type="ARBA" id="ARBA00022475"/>
    </source>
</evidence>
<dbReference type="InterPro" id="IPR011399">
    <property type="entry name" value="NosR"/>
</dbReference>
<evidence type="ECO:0000256" key="1">
    <source>
        <dbReference type="ARBA" id="ARBA00004236"/>
    </source>
</evidence>
<gene>
    <name evidence="6" type="ORF">Q4490_05610</name>
</gene>
<keyword evidence="4" id="KW-1133">Transmembrane helix</keyword>
<evidence type="ECO:0000259" key="5">
    <source>
        <dbReference type="SMART" id="SM00900"/>
    </source>
</evidence>
<reference evidence="6" key="1">
    <citation type="submission" date="2023-07" db="EMBL/GenBank/DDBJ databases">
        <title>Genome content predicts the carbon catabolic preferences of heterotrophic bacteria.</title>
        <authorList>
            <person name="Gralka M."/>
        </authorList>
    </citation>
    <scope>NUCLEOTIDE SEQUENCE</scope>
    <source>
        <strain evidence="6">I2M16</strain>
    </source>
</reference>
<evidence type="ECO:0000313" key="7">
    <source>
        <dbReference type="Proteomes" id="UP001169862"/>
    </source>
</evidence>
<organism evidence="6 7">
    <name type="scientific">Neptunomonas phycophila</name>
    <dbReference type="NCBI Taxonomy" id="1572645"/>
    <lineage>
        <taxon>Bacteria</taxon>
        <taxon>Pseudomonadati</taxon>
        <taxon>Pseudomonadota</taxon>
        <taxon>Gammaproteobacteria</taxon>
        <taxon>Oceanospirillales</taxon>
        <taxon>Oceanospirillaceae</taxon>
        <taxon>Neptunomonas</taxon>
    </lineage>
</organism>
<accession>A0AAW7XI30</accession>
<dbReference type="PANTHER" id="PTHR30224:SF4">
    <property type="entry name" value="ELECTRON TRANSPORT PROTEIN YCCM-RELATED"/>
    <property type="match status" value="1"/>
</dbReference>
<dbReference type="GO" id="GO:0010181">
    <property type="term" value="F:FMN binding"/>
    <property type="evidence" value="ECO:0007669"/>
    <property type="project" value="InterPro"/>
</dbReference>
<feature type="transmembrane region" description="Helical" evidence="4">
    <location>
        <begin position="561"/>
        <end position="582"/>
    </location>
</feature>
<dbReference type="RefSeq" id="WP_303549141.1">
    <property type="nucleotide sequence ID" value="NZ_JAUOPG010000003.1"/>
</dbReference>
<evidence type="ECO:0000256" key="3">
    <source>
        <dbReference type="ARBA" id="ARBA00023136"/>
    </source>
</evidence>
<sequence>MLYRILLPLFVVIHLWLLTSDAVQANEAVMSPTYAGKPLVDGLPLQALFPKATRFGDKEADLPVYAAYQLDELLGYAWLSDEINNLAGFAGKPIRLLIGLKPDGSFQDVTVIDHHEPVFLHGLGNESMHEFLAQYRNRSVRNQIIVGSAQNSQLSSQSDGGASGTVVFDGVTKATISVMIINDVVLSTALQVARARLEGFALPTQSRLLEKPIISQSWDALANNNLIHQWTLSQTEVEESLGRSLNSYPEFSNTTAPNTPFITLAYAYLNAPQVGVNLLGEARYKALMDRLTPGDHLLWVGSSGLYPHAEENYTPATVPSRLSLDQGGLSVEIRDINAPSEFNDIITPGAPRFSTAHFLRIKGSAGFDPGSPVDLKLHVNLARNHLISDSATFLSHYQLPDSEWEPVQIDTAKPLPLWIKLWMDRWVSVCILLIGLTVLIVSFIKQDRLSRWKHFHAFRWGYLAFTLFFIGFYAQGQLSVVNIFTLFHSIKDGFDITIFLLDPVIFILWIVTFISLFIWGRGLFCGWLCPFGALQEMSSWLGKKIGLKQIRVPATLHRRLIYLKYPIIGGLVAVSFYSLTWAEKLSEVEPFKTSITLVFIRHWPFVLYAVGLLIVGMFIHKFYCRYLCPLGAGLAAIGWFRRFELLKRVDFCGSPCQTCHHRCEIKAIKKSGEIDYNECVQCLECIVILNDEEQCVDKLLTRKKQKKATVSQRIPSVQIHQPS</sequence>
<comment type="caution">
    <text evidence="6">The sequence shown here is derived from an EMBL/GenBank/DDBJ whole genome shotgun (WGS) entry which is preliminary data.</text>
</comment>
<evidence type="ECO:0000313" key="6">
    <source>
        <dbReference type="EMBL" id="MDO6453033.1"/>
    </source>
</evidence>
<feature type="transmembrane region" description="Helical" evidence="4">
    <location>
        <begin position="457"/>
        <end position="476"/>
    </location>
</feature>
<comment type="subcellular location">
    <subcellularLocation>
        <location evidence="1">Cell membrane</location>
    </subcellularLocation>
</comment>
<keyword evidence="2" id="KW-1003">Cell membrane</keyword>
<feature type="transmembrane region" description="Helical" evidence="4">
    <location>
        <begin position="426"/>
        <end position="445"/>
    </location>
</feature>
<dbReference type="InterPro" id="IPR007329">
    <property type="entry name" value="FMN-bd"/>
</dbReference>
<evidence type="ECO:0000256" key="4">
    <source>
        <dbReference type="SAM" id="Phobius"/>
    </source>
</evidence>
<dbReference type="GO" id="GO:0045893">
    <property type="term" value="P:positive regulation of DNA-templated transcription"/>
    <property type="evidence" value="ECO:0007669"/>
    <property type="project" value="InterPro"/>
</dbReference>
<protein>
    <submittedName>
        <fullName evidence="6">4Fe-4S binding protein</fullName>
    </submittedName>
</protein>
<dbReference type="PANTHER" id="PTHR30224">
    <property type="entry name" value="ELECTRON TRANSPORT PROTEIN"/>
    <property type="match status" value="1"/>
</dbReference>